<keyword evidence="1" id="KW-1133">Transmembrane helix</keyword>
<keyword evidence="4" id="KW-1185">Reference proteome</keyword>
<feature type="transmembrane region" description="Helical" evidence="1">
    <location>
        <begin position="169"/>
        <end position="190"/>
    </location>
</feature>
<feature type="transmembrane region" description="Helical" evidence="1">
    <location>
        <begin position="27"/>
        <end position="47"/>
    </location>
</feature>
<dbReference type="PANTHER" id="PTHR22911:SF79">
    <property type="entry name" value="MOBA-LIKE NTP TRANSFERASE DOMAIN-CONTAINING PROTEIN"/>
    <property type="match status" value="1"/>
</dbReference>
<evidence type="ECO:0000313" key="4">
    <source>
        <dbReference type="Proteomes" id="UP001595962"/>
    </source>
</evidence>
<reference evidence="4" key="1">
    <citation type="journal article" date="2019" name="Int. J. Syst. Evol. Microbiol.">
        <title>The Global Catalogue of Microorganisms (GCM) 10K type strain sequencing project: providing services to taxonomists for standard genome sequencing and annotation.</title>
        <authorList>
            <consortium name="The Broad Institute Genomics Platform"/>
            <consortium name="The Broad Institute Genome Sequencing Center for Infectious Disease"/>
            <person name="Wu L."/>
            <person name="Ma J."/>
        </authorList>
    </citation>
    <scope>NUCLEOTIDE SEQUENCE [LARGE SCALE GENOMIC DNA]</scope>
    <source>
        <strain evidence="4">DT28</strain>
    </source>
</reference>
<feature type="transmembrane region" description="Helical" evidence="1">
    <location>
        <begin position="228"/>
        <end position="246"/>
    </location>
</feature>
<name>A0ABV9JL80_9GAMM</name>
<feature type="transmembrane region" description="Helical" evidence="1">
    <location>
        <begin position="80"/>
        <end position="99"/>
    </location>
</feature>
<organism evidence="3 4">
    <name type="scientific">Rheinheimera marina</name>
    <dbReference type="NCBI Taxonomy" id="1774958"/>
    <lineage>
        <taxon>Bacteria</taxon>
        <taxon>Pseudomonadati</taxon>
        <taxon>Pseudomonadota</taxon>
        <taxon>Gammaproteobacteria</taxon>
        <taxon>Chromatiales</taxon>
        <taxon>Chromatiaceae</taxon>
        <taxon>Rheinheimera</taxon>
    </lineage>
</organism>
<feature type="transmembrane region" description="Helical" evidence="1">
    <location>
        <begin position="196"/>
        <end position="216"/>
    </location>
</feature>
<feature type="domain" description="EamA" evidence="2">
    <location>
        <begin position="110"/>
        <end position="234"/>
    </location>
</feature>
<dbReference type="RefSeq" id="WP_377333459.1">
    <property type="nucleotide sequence ID" value="NZ_JBHSGB010000006.1"/>
</dbReference>
<gene>
    <name evidence="3" type="ORF">ACFO3I_08255</name>
</gene>
<proteinExistence type="predicted"/>
<accession>A0ABV9JL80</accession>
<dbReference type="Pfam" id="PF00892">
    <property type="entry name" value="EamA"/>
    <property type="match status" value="2"/>
</dbReference>
<dbReference type="Gene3D" id="1.10.3730.20">
    <property type="match status" value="2"/>
</dbReference>
<feature type="transmembrane region" description="Helical" evidence="1">
    <location>
        <begin position="140"/>
        <end position="157"/>
    </location>
</feature>
<evidence type="ECO:0000256" key="1">
    <source>
        <dbReference type="SAM" id="Phobius"/>
    </source>
</evidence>
<dbReference type="PANTHER" id="PTHR22911">
    <property type="entry name" value="ACYL-MALONYL CONDENSING ENZYME-RELATED"/>
    <property type="match status" value="1"/>
</dbReference>
<dbReference type="SUPFAM" id="SSF103481">
    <property type="entry name" value="Multidrug resistance efflux transporter EmrE"/>
    <property type="match status" value="2"/>
</dbReference>
<feature type="transmembrane region" description="Helical" evidence="1">
    <location>
        <begin position="111"/>
        <end position="128"/>
    </location>
</feature>
<keyword evidence="1" id="KW-0812">Transmembrane</keyword>
<comment type="caution">
    <text evidence="3">The sequence shown here is derived from an EMBL/GenBank/DDBJ whole genome shotgun (WGS) entry which is preliminary data.</text>
</comment>
<protein>
    <submittedName>
        <fullName evidence="3">DMT family transporter</fullName>
    </submittedName>
</protein>
<keyword evidence="1" id="KW-0472">Membrane</keyword>
<dbReference type="Proteomes" id="UP001595962">
    <property type="component" value="Unassembled WGS sequence"/>
</dbReference>
<dbReference type="InterPro" id="IPR000620">
    <property type="entry name" value="EamA_dom"/>
</dbReference>
<feature type="domain" description="EamA" evidence="2">
    <location>
        <begin position="2"/>
        <end position="96"/>
    </location>
</feature>
<evidence type="ECO:0000313" key="3">
    <source>
        <dbReference type="EMBL" id="MFC4655003.1"/>
    </source>
</evidence>
<dbReference type="EMBL" id="JBHSGB010000006">
    <property type="protein sequence ID" value="MFC4655003.1"/>
    <property type="molecule type" value="Genomic_DNA"/>
</dbReference>
<evidence type="ECO:0000259" key="2">
    <source>
        <dbReference type="Pfam" id="PF00892"/>
    </source>
</evidence>
<feature type="transmembrane region" description="Helical" evidence="1">
    <location>
        <begin position="54"/>
        <end position="74"/>
    </location>
</feature>
<sequence>MAFGAVAIGLFLLGSRQTQLVRQTPHWTVMLNGVLLASFILCFLQAIQTLSLTLAIMLVYLAPACAALIAHFWFKERLTVFSLAMILLAFFGFVLLQDLSSSQSGQFSAGFGYALGSLLTYCAFLLLNKKVPASEHRLNSTFYQLLVGACCALPFMLQQNAPSAAQWPWLIAAGLFPGALALWCAVQALTHLPARVYGTLAYAEPLVVVLCAWWLFSEPLSLRQALGVSLIILAGIAQTAGAGTAAKRPVVQA</sequence>
<dbReference type="InterPro" id="IPR037185">
    <property type="entry name" value="EmrE-like"/>
</dbReference>